<dbReference type="PANTHER" id="PTHR24193:SF121">
    <property type="entry name" value="ADA2A-CONTAINING COMPLEX COMPONENT 3, ISOFORM D"/>
    <property type="match status" value="1"/>
</dbReference>
<dbReference type="InterPro" id="IPR036036">
    <property type="entry name" value="SOCS_box-like_dom_sf"/>
</dbReference>
<evidence type="ECO:0000256" key="3">
    <source>
        <dbReference type="PROSITE-ProRule" id="PRU00023"/>
    </source>
</evidence>
<name>A0ABD0L5N8_9CAEN</name>
<proteinExistence type="predicted"/>
<accession>A0ABD0L5N8</accession>
<dbReference type="SMART" id="SM00969">
    <property type="entry name" value="SOCS_box"/>
    <property type="match status" value="1"/>
</dbReference>
<evidence type="ECO:0000256" key="1">
    <source>
        <dbReference type="ARBA" id="ARBA00022737"/>
    </source>
</evidence>
<dbReference type="Gene3D" id="1.25.40.20">
    <property type="entry name" value="Ankyrin repeat-containing domain"/>
    <property type="match status" value="1"/>
</dbReference>
<dbReference type="Gene3D" id="1.10.750.20">
    <property type="entry name" value="SOCS box"/>
    <property type="match status" value="1"/>
</dbReference>
<dbReference type="InterPro" id="IPR002110">
    <property type="entry name" value="Ankyrin_rpt"/>
</dbReference>
<dbReference type="PROSITE" id="PS50225">
    <property type="entry name" value="SOCS"/>
    <property type="match status" value="1"/>
</dbReference>
<comment type="caution">
    <text evidence="6">The sequence shown here is derived from an EMBL/GenBank/DDBJ whole genome shotgun (WGS) entry which is preliminary data.</text>
</comment>
<dbReference type="PRINTS" id="PR01415">
    <property type="entry name" value="ANKYRIN"/>
</dbReference>
<dbReference type="Proteomes" id="UP001519460">
    <property type="component" value="Unassembled WGS sequence"/>
</dbReference>
<feature type="repeat" description="ANK" evidence="3">
    <location>
        <begin position="160"/>
        <end position="192"/>
    </location>
</feature>
<dbReference type="Pfam" id="PF07525">
    <property type="entry name" value="SOCS_box"/>
    <property type="match status" value="1"/>
</dbReference>
<keyword evidence="1" id="KW-0677">Repeat</keyword>
<dbReference type="InterPro" id="IPR036770">
    <property type="entry name" value="Ankyrin_rpt-contain_sf"/>
</dbReference>
<feature type="compositionally biased region" description="Pro residues" evidence="4">
    <location>
        <begin position="25"/>
        <end position="34"/>
    </location>
</feature>
<organism evidence="6 7">
    <name type="scientific">Batillaria attramentaria</name>
    <dbReference type="NCBI Taxonomy" id="370345"/>
    <lineage>
        <taxon>Eukaryota</taxon>
        <taxon>Metazoa</taxon>
        <taxon>Spiralia</taxon>
        <taxon>Lophotrochozoa</taxon>
        <taxon>Mollusca</taxon>
        <taxon>Gastropoda</taxon>
        <taxon>Caenogastropoda</taxon>
        <taxon>Sorbeoconcha</taxon>
        <taxon>Cerithioidea</taxon>
        <taxon>Batillariidae</taxon>
        <taxon>Batillaria</taxon>
    </lineage>
</organism>
<dbReference type="EMBL" id="JACVVK020000081">
    <property type="protein sequence ID" value="KAK7494685.1"/>
    <property type="molecule type" value="Genomic_DNA"/>
</dbReference>
<evidence type="ECO:0000256" key="2">
    <source>
        <dbReference type="ARBA" id="ARBA00023043"/>
    </source>
</evidence>
<dbReference type="AlphaFoldDB" id="A0ABD0L5N8"/>
<feature type="repeat" description="ANK" evidence="3">
    <location>
        <begin position="127"/>
        <end position="159"/>
    </location>
</feature>
<keyword evidence="7" id="KW-1185">Reference proteome</keyword>
<feature type="region of interest" description="Disordered" evidence="4">
    <location>
        <begin position="1"/>
        <end position="36"/>
    </location>
</feature>
<dbReference type="PROSITE" id="PS50088">
    <property type="entry name" value="ANK_REPEAT"/>
    <property type="match status" value="4"/>
</dbReference>
<dbReference type="Pfam" id="PF00023">
    <property type="entry name" value="Ank"/>
    <property type="match status" value="1"/>
</dbReference>
<dbReference type="InterPro" id="IPR050663">
    <property type="entry name" value="Ankyrin-SOCS_Box"/>
</dbReference>
<dbReference type="InterPro" id="IPR001496">
    <property type="entry name" value="SOCS_box"/>
</dbReference>
<dbReference type="Pfam" id="PF12796">
    <property type="entry name" value="Ank_2"/>
    <property type="match status" value="1"/>
</dbReference>
<gene>
    <name evidence="6" type="ORF">BaRGS_00014083</name>
</gene>
<dbReference type="PROSITE" id="PS50297">
    <property type="entry name" value="ANK_REP_REGION"/>
    <property type="match status" value="4"/>
</dbReference>
<feature type="repeat" description="ANK" evidence="3">
    <location>
        <begin position="226"/>
        <end position="258"/>
    </location>
</feature>
<dbReference type="SMART" id="SM00248">
    <property type="entry name" value="ANK"/>
    <property type="match status" value="5"/>
</dbReference>
<feature type="repeat" description="ANK" evidence="3">
    <location>
        <begin position="193"/>
        <end position="225"/>
    </location>
</feature>
<reference evidence="6 7" key="1">
    <citation type="journal article" date="2023" name="Sci. Data">
        <title>Genome assembly of the Korean intertidal mud-creeper Batillaria attramentaria.</title>
        <authorList>
            <person name="Patra A.K."/>
            <person name="Ho P.T."/>
            <person name="Jun S."/>
            <person name="Lee S.J."/>
            <person name="Kim Y."/>
            <person name="Won Y.J."/>
        </authorList>
    </citation>
    <scope>NUCLEOTIDE SEQUENCE [LARGE SCALE GENOMIC DNA]</scope>
    <source>
        <strain evidence="6">Wonlab-2016</strain>
    </source>
</reference>
<evidence type="ECO:0000259" key="5">
    <source>
        <dbReference type="PROSITE" id="PS50225"/>
    </source>
</evidence>
<dbReference type="SUPFAM" id="SSF48403">
    <property type="entry name" value="Ankyrin repeat"/>
    <property type="match status" value="1"/>
</dbReference>
<evidence type="ECO:0000313" key="6">
    <source>
        <dbReference type="EMBL" id="KAK7494685.1"/>
    </source>
</evidence>
<evidence type="ECO:0000313" key="7">
    <source>
        <dbReference type="Proteomes" id="UP001519460"/>
    </source>
</evidence>
<dbReference type="PANTHER" id="PTHR24193">
    <property type="entry name" value="ANKYRIN REPEAT PROTEIN"/>
    <property type="match status" value="1"/>
</dbReference>
<sequence length="452" mass="50461">MEEPSAPSVQPTEDAESHTTRLKQSPPPPPPLDLAPPLCTNLEILGKMHGAGQRTCQKELQFLLVGAIEEQRLDRIKDLVADGVNVDCTILYSKTPLTHAIELTFVEVAKLLVTSGASVNKPELLAYARRPLHLALDIHNHQLVEFLLQHGAEVDGQDGCGATPLHKACFLGDTDAVEILLSAGASVTAGDSVGRTAFHRAVEGQHYELANYLLAYGADINSRDKFGWTPLNQTIIFSDIYAVKFLLSHGADVNNVDYKMDSPVQIACDRLCRGNIYAILSSSLDFYKRVKKIPTPALQSLLLGERECSQCQFRIVRELINAGADVRQIRVKQLVASQYNLQRFLPILRFLVLCGVKVESGDEDLVPLSSQQFAAFRPWLREQVTKQMSLQRICRDSVRRHLGTHCRDNEKSVELLPLPHKMKQFLNVADFWQTEASETECDEGLCCMFMYH</sequence>
<dbReference type="SUPFAM" id="SSF158235">
    <property type="entry name" value="SOCS box-like"/>
    <property type="match status" value="1"/>
</dbReference>
<keyword evidence="2 3" id="KW-0040">ANK repeat</keyword>
<feature type="domain" description="SOCS box" evidence="5">
    <location>
        <begin position="377"/>
        <end position="432"/>
    </location>
</feature>
<evidence type="ECO:0000256" key="4">
    <source>
        <dbReference type="SAM" id="MobiDB-lite"/>
    </source>
</evidence>
<dbReference type="CDD" id="cd03587">
    <property type="entry name" value="SOCS"/>
    <property type="match status" value="1"/>
</dbReference>
<protein>
    <recommendedName>
        <fullName evidence="5">SOCS box domain-containing protein</fullName>
    </recommendedName>
</protein>